<keyword evidence="10" id="KW-0812">Transmembrane</keyword>
<dbReference type="Gramene" id="Kaladp0062s0092.1.v1.1">
    <property type="protein sequence ID" value="Kaladp0062s0092.1.v1.1"/>
    <property type="gene ID" value="Kaladp0062s0092.v1.1"/>
</dbReference>
<dbReference type="PANTHER" id="PTHR47951:SF7">
    <property type="entry name" value="FLAVONOID 3',5'-HYDROXYLASE-LIKE ISOFORM X1"/>
    <property type="match status" value="1"/>
</dbReference>
<sequence>MLIYARLPPESYAAFYTALAAIIGISLIVKALRTPRLLLPPGPRGLPVLGYIPFLGTQLHLTFTKLGDLYGPIYKIWLGRKLCVILSSPDVVSEVVKDQDAIFANRDSTVASMIATYGGNDIGFGDYNPEWRKLRKIFMHKMLGNSTLDASFGLRREAVKKSVREVYGKIGTSVNIGQVGRRIVINGMVSMIWGGSVKGVVEGSDLQGLLGELMELVGAPNVSDFFPALAWLDLQRIEVRIKKMFDQIDRMFDLVIARNQENMEEEASSQESSKRSTDLLQYLMELKDSDDASSSISITQVKAMLMDIAVGGSDTTSSTLEWAMSELLLHPQAMKTVQEELIQVVGLDDLVTESHLPKLHYLDAVIKETQRLHPAFPLLVPRRPSQATEVGGYFIPEDTKVFINVYAMHRNPTLWDSPLEFRPERFLDGETNWNYSGKDMKYLPFGSGRRACPGIPLAERSLKYVLASFVHCFDWEVPKGVKIDLEEIFGITMRKKEPLAAIPTPRLSILELYDE</sequence>
<dbReference type="PANTHER" id="PTHR47951">
    <property type="entry name" value="OS08G0547900 PROTEIN"/>
    <property type="match status" value="1"/>
</dbReference>
<dbReference type="SUPFAM" id="SSF48264">
    <property type="entry name" value="Cytochrome P450"/>
    <property type="match status" value="1"/>
</dbReference>
<feature type="transmembrane region" description="Helical" evidence="10">
    <location>
        <begin position="12"/>
        <end position="32"/>
    </location>
</feature>
<dbReference type="Proteomes" id="UP000594263">
    <property type="component" value="Unplaced"/>
</dbReference>
<evidence type="ECO:0000256" key="8">
    <source>
        <dbReference type="PIRSR" id="PIRSR602401-1"/>
    </source>
</evidence>
<evidence type="ECO:0008006" key="13">
    <source>
        <dbReference type="Google" id="ProtNLM"/>
    </source>
</evidence>
<evidence type="ECO:0000256" key="10">
    <source>
        <dbReference type="SAM" id="Phobius"/>
    </source>
</evidence>
<dbReference type="PRINTS" id="PR00463">
    <property type="entry name" value="EP450I"/>
</dbReference>
<evidence type="ECO:0000256" key="9">
    <source>
        <dbReference type="RuleBase" id="RU000461"/>
    </source>
</evidence>
<dbReference type="FunFam" id="1.10.630.10:FF:000126">
    <property type="entry name" value="Predicted protein"/>
    <property type="match status" value="1"/>
</dbReference>
<dbReference type="Gene3D" id="1.10.630.10">
    <property type="entry name" value="Cytochrome P450"/>
    <property type="match status" value="1"/>
</dbReference>
<evidence type="ECO:0000256" key="7">
    <source>
        <dbReference type="ARBA" id="ARBA00023033"/>
    </source>
</evidence>
<keyword evidence="6 8" id="KW-0408">Iron</keyword>
<reference evidence="11" key="1">
    <citation type="submission" date="2021-01" db="UniProtKB">
        <authorList>
            <consortium name="EnsemblPlants"/>
        </authorList>
    </citation>
    <scope>IDENTIFICATION</scope>
</reference>
<dbReference type="EnsemblPlants" id="Kaladp0062s0092.1.v1.1">
    <property type="protein sequence ID" value="Kaladp0062s0092.1.v1.1"/>
    <property type="gene ID" value="Kaladp0062s0092.v1.1"/>
</dbReference>
<evidence type="ECO:0000256" key="6">
    <source>
        <dbReference type="ARBA" id="ARBA00023004"/>
    </source>
</evidence>
<dbReference type="InterPro" id="IPR017972">
    <property type="entry name" value="Cyt_P450_CS"/>
</dbReference>
<keyword evidence="12" id="KW-1185">Reference proteome</keyword>
<name>A0A7N0UE57_KALFE</name>
<evidence type="ECO:0000256" key="3">
    <source>
        <dbReference type="ARBA" id="ARBA00022617"/>
    </source>
</evidence>
<dbReference type="PRINTS" id="PR00385">
    <property type="entry name" value="P450"/>
</dbReference>
<evidence type="ECO:0000256" key="2">
    <source>
        <dbReference type="ARBA" id="ARBA00010617"/>
    </source>
</evidence>
<evidence type="ECO:0000313" key="12">
    <source>
        <dbReference type="Proteomes" id="UP000594263"/>
    </source>
</evidence>
<dbReference type="GO" id="GO:0005506">
    <property type="term" value="F:iron ion binding"/>
    <property type="evidence" value="ECO:0007669"/>
    <property type="project" value="InterPro"/>
</dbReference>
<keyword evidence="10" id="KW-0472">Membrane</keyword>
<organism evidence="11 12">
    <name type="scientific">Kalanchoe fedtschenkoi</name>
    <name type="common">Lavender scallops</name>
    <name type="synonym">South American air plant</name>
    <dbReference type="NCBI Taxonomy" id="63787"/>
    <lineage>
        <taxon>Eukaryota</taxon>
        <taxon>Viridiplantae</taxon>
        <taxon>Streptophyta</taxon>
        <taxon>Embryophyta</taxon>
        <taxon>Tracheophyta</taxon>
        <taxon>Spermatophyta</taxon>
        <taxon>Magnoliopsida</taxon>
        <taxon>eudicotyledons</taxon>
        <taxon>Gunneridae</taxon>
        <taxon>Pentapetalae</taxon>
        <taxon>Saxifragales</taxon>
        <taxon>Crassulaceae</taxon>
        <taxon>Kalanchoe</taxon>
    </lineage>
</organism>
<keyword evidence="7 9" id="KW-0503">Monooxygenase</keyword>
<evidence type="ECO:0000256" key="5">
    <source>
        <dbReference type="ARBA" id="ARBA00023002"/>
    </source>
</evidence>
<dbReference type="GO" id="GO:0004497">
    <property type="term" value="F:monooxygenase activity"/>
    <property type="evidence" value="ECO:0007669"/>
    <property type="project" value="UniProtKB-KW"/>
</dbReference>
<protein>
    <recommendedName>
        <fullName evidence="13">Cytochrome P450</fullName>
    </recommendedName>
</protein>
<evidence type="ECO:0000313" key="11">
    <source>
        <dbReference type="EnsemblPlants" id="Kaladp0062s0092.1.v1.1"/>
    </source>
</evidence>
<keyword evidence="4 8" id="KW-0479">Metal-binding</keyword>
<dbReference type="InterPro" id="IPR002401">
    <property type="entry name" value="Cyt_P450_E_grp-I"/>
</dbReference>
<dbReference type="InterPro" id="IPR036396">
    <property type="entry name" value="Cyt_P450_sf"/>
</dbReference>
<feature type="binding site" description="axial binding residue" evidence="8">
    <location>
        <position position="452"/>
    </location>
    <ligand>
        <name>heme</name>
        <dbReference type="ChEBI" id="CHEBI:30413"/>
    </ligand>
    <ligandPart>
        <name>Fe</name>
        <dbReference type="ChEBI" id="CHEBI:18248"/>
    </ligandPart>
</feature>
<dbReference type="Pfam" id="PF00067">
    <property type="entry name" value="p450"/>
    <property type="match status" value="1"/>
</dbReference>
<dbReference type="InterPro" id="IPR001128">
    <property type="entry name" value="Cyt_P450"/>
</dbReference>
<keyword evidence="3 8" id="KW-0349">Heme</keyword>
<dbReference type="GO" id="GO:0020037">
    <property type="term" value="F:heme binding"/>
    <property type="evidence" value="ECO:0007669"/>
    <property type="project" value="InterPro"/>
</dbReference>
<comment type="cofactor">
    <cofactor evidence="1 8">
        <name>heme</name>
        <dbReference type="ChEBI" id="CHEBI:30413"/>
    </cofactor>
</comment>
<keyword evidence="5 9" id="KW-0560">Oxidoreductase</keyword>
<dbReference type="GO" id="GO:0016705">
    <property type="term" value="F:oxidoreductase activity, acting on paired donors, with incorporation or reduction of molecular oxygen"/>
    <property type="evidence" value="ECO:0007669"/>
    <property type="project" value="InterPro"/>
</dbReference>
<dbReference type="AlphaFoldDB" id="A0A7N0UE57"/>
<dbReference type="OMA" id="YDSHRAT"/>
<evidence type="ECO:0000256" key="1">
    <source>
        <dbReference type="ARBA" id="ARBA00001971"/>
    </source>
</evidence>
<accession>A0A7N0UE57</accession>
<evidence type="ECO:0000256" key="4">
    <source>
        <dbReference type="ARBA" id="ARBA00022723"/>
    </source>
</evidence>
<proteinExistence type="inferred from homology"/>
<dbReference type="PROSITE" id="PS00086">
    <property type="entry name" value="CYTOCHROME_P450"/>
    <property type="match status" value="1"/>
</dbReference>
<comment type="similarity">
    <text evidence="2 9">Belongs to the cytochrome P450 family.</text>
</comment>
<keyword evidence="10" id="KW-1133">Transmembrane helix</keyword>